<dbReference type="SUPFAM" id="SSF55120">
    <property type="entry name" value="Pseudouridine synthase"/>
    <property type="match status" value="1"/>
</dbReference>
<dbReference type="GO" id="GO:0006396">
    <property type="term" value="P:RNA processing"/>
    <property type="evidence" value="ECO:0007669"/>
    <property type="project" value="UniProtKB-ARBA"/>
</dbReference>
<comment type="caution">
    <text evidence="6">The sequence shown here is derived from an EMBL/GenBank/DDBJ whole genome shotgun (WGS) entry which is preliminary data.</text>
</comment>
<protein>
    <recommendedName>
        <fullName evidence="2">RNA pseudouridylate synthase</fullName>
    </recommendedName>
    <alternativeName>
        <fullName evidence="3">RNA-uridine isomerase</fullName>
    </alternativeName>
</protein>
<dbReference type="Gene3D" id="3.30.2350.10">
    <property type="entry name" value="Pseudouridine synthase"/>
    <property type="match status" value="1"/>
</dbReference>
<evidence type="ECO:0000256" key="1">
    <source>
        <dbReference type="ARBA" id="ARBA00000073"/>
    </source>
</evidence>
<dbReference type="InterPro" id="IPR006145">
    <property type="entry name" value="PsdUridine_synth_RsuA/RluA"/>
</dbReference>
<feature type="domain" description="Pseudouridine synthase RsuA/RluA-like" evidence="5">
    <location>
        <begin position="64"/>
        <end position="200"/>
    </location>
</feature>
<reference evidence="6 7" key="1">
    <citation type="submission" date="2018-02" db="EMBL/GenBank/DDBJ databases">
        <title>Mycoplasma marinum and Mycoplasma todarodis sp. nov., moderately halophilic and psychrotolerant mycoplasmas isolated from cephalopods.</title>
        <authorList>
            <person name="Viver T."/>
        </authorList>
    </citation>
    <scope>NUCLEOTIDE SEQUENCE [LARGE SCALE GENOMIC DNA]</scope>
    <source>
        <strain evidence="6 7">5H</strain>
    </source>
</reference>
<evidence type="ECO:0000259" key="5">
    <source>
        <dbReference type="Pfam" id="PF00849"/>
    </source>
</evidence>
<evidence type="ECO:0000313" key="6">
    <source>
        <dbReference type="EMBL" id="TCG11411.1"/>
    </source>
</evidence>
<dbReference type="PROSITE" id="PS50889">
    <property type="entry name" value="S4"/>
    <property type="match status" value="1"/>
</dbReference>
<dbReference type="OrthoDB" id="9807829at2"/>
<sequence length="250" mass="29205">DVPAARIEKLFRKKDIKVNGKRSLKKNYEIQEGDEVVVYGIETEGVKQPKFAKPNFEVIFEDENILVVNKPVDVAIHSEKRCLDDQVLTYLNWENTDSFTPSHVGRIDKVTSGLVIYGKTYEALRQLKMNQGSFEKIYRFQSDLDQDLETEYLIGHDERKQRMCIHPKGNVAKTKFWKEKNKQYAQIFTGRKHQIRVSLAKLGFPIYGDIKYGGRQEYRVFLHSFSTTLSGLEGELKYLNDRKFVCKPKW</sequence>
<name>A0A4R0XWQ1_9MOLU</name>
<dbReference type="Proteomes" id="UP000291072">
    <property type="component" value="Unassembled WGS sequence"/>
</dbReference>
<dbReference type="RefSeq" id="WP_131613351.1">
    <property type="nucleotide sequence ID" value="NZ_PSZP01000008.1"/>
</dbReference>
<dbReference type="CDD" id="cd00165">
    <property type="entry name" value="S4"/>
    <property type="match status" value="1"/>
</dbReference>
<evidence type="ECO:0000256" key="4">
    <source>
        <dbReference type="PROSITE-ProRule" id="PRU00182"/>
    </source>
</evidence>
<gene>
    <name evidence="6" type="ORF">C4B25_01800</name>
</gene>
<keyword evidence="7" id="KW-1185">Reference proteome</keyword>
<dbReference type="GO" id="GO:0003723">
    <property type="term" value="F:RNA binding"/>
    <property type="evidence" value="ECO:0007669"/>
    <property type="project" value="UniProtKB-KW"/>
</dbReference>
<comment type="catalytic activity">
    <reaction evidence="1">
        <text>a uridine in RNA = a pseudouridine in RNA</text>
        <dbReference type="Rhea" id="RHEA:48348"/>
        <dbReference type="Rhea" id="RHEA-COMP:12068"/>
        <dbReference type="Rhea" id="RHEA-COMP:12069"/>
        <dbReference type="ChEBI" id="CHEBI:65314"/>
        <dbReference type="ChEBI" id="CHEBI:65315"/>
    </reaction>
</comment>
<dbReference type="GO" id="GO:0009982">
    <property type="term" value="F:pseudouridine synthase activity"/>
    <property type="evidence" value="ECO:0007669"/>
    <property type="project" value="InterPro"/>
</dbReference>
<dbReference type="GO" id="GO:0001522">
    <property type="term" value="P:pseudouridine synthesis"/>
    <property type="evidence" value="ECO:0007669"/>
    <property type="project" value="InterPro"/>
</dbReference>
<dbReference type="InterPro" id="IPR020103">
    <property type="entry name" value="PsdUridine_synth_cat_dom_sf"/>
</dbReference>
<dbReference type="CDD" id="cd02869">
    <property type="entry name" value="PseudoU_synth_RluA_like"/>
    <property type="match status" value="1"/>
</dbReference>
<evidence type="ECO:0000256" key="2">
    <source>
        <dbReference type="ARBA" id="ARBA00031870"/>
    </source>
</evidence>
<dbReference type="AlphaFoldDB" id="A0A4R0XWQ1"/>
<dbReference type="EMBL" id="PSZP01000008">
    <property type="protein sequence ID" value="TCG11411.1"/>
    <property type="molecule type" value="Genomic_DNA"/>
</dbReference>
<evidence type="ECO:0000256" key="3">
    <source>
        <dbReference type="ARBA" id="ARBA00033164"/>
    </source>
</evidence>
<feature type="non-terminal residue" evidence="6">
    <location>
        <position position="1"/>
    </location>
</feature>
<evidence type="ECO:0000313" key="7">
    <source>
        <dbReference type="Proteomes" id="UP000291072"/>
    </source>
</evidence>
<dbReference type="InterPro" id="IPR050188">
    <property type="entry name" value="RluA_PseudoU_synthase"/>
</dbReference>
<organism evidence="6 7">
    <name type="scientific">Mycoplasma todarodis</name>
    <dbReference type="NCBI Taxonomy" id="1937191"/>
    <lineage>
        <taxon>Bacteria</taxon>
        <taxon>Bacillati</taxon>
        <taxon>Mycoplasmatota</taxon>
        <taxon>Mollicutes</taxon>
        <taxon>Mycoplasmataceae</taxon>
        <taxon>Mycoplasma</taxon>
    </lineage>
</organism>
<accession>A0A4R0XWQ1</accession>
<proteinExistence type="predicted"/>
<dbReference type="GO" id="GO:0140098">
    <property type="term" value="F:catalytic activity, acting on RNA"/>
    <property type="evidence" value="ECO:0007669"/>
    <property type="project" value="UniProtKB-ARBA"/>
</dbReference>
<dbReference type="PANTHER" id="PTHR21600">
    <property type="entry name" value="MITOCHONDRIAL RNA PSEUDOURIDINE SYNTHASE"/>
    <property type="match status" value="1"/>
</dbReference>
<keyword evidence="4" id="KW-0694">RNA-binding</keyword>
<dbReference type="Pfam" id="PF00849">
    <property type="entry name" value="PseudoU_synth_2"/>
    <property type="match status" value="1"/>
</dbReference>